<keyword evidence="4 7" id="KW-0694">RNA-binding</keyword>
<dbReference type="Pfam" id="PF08529">
    <property type="entry name" value="NusA_N"/>
    <property type="match status" value="2"/>
</dbReference>
<dbReference type="Proteomes" id="UP000034652">
    <property type="component" value="Unassembled WGS sequence"/>
</dbReference>
<dbReference type="PATRIC" id="fig|1618646.3.peg.619"/>
<dbReference type="InterPro" id="IPR015946">
    <property type="entry name" value="KH_dom-like_a/b"/>
</dbReference>
<evidence type="ECO:0000256" key="3">
    <source>
        <dbReference type="ARBA" id="ARBA00022814"/>
    </source>
</evidence>
<comment type="similarity">
    <text evidence="7">Belongs to the NusA family.</text>
</comment>
<evidence type="ECO:0000256" key="5">
    <source>
        <dbReference type="ARBA" id="ARBA00023015"/>
    </source>
</evidence>
<dbReference type="GO" id="GO:0003700">
    <property type="term" value="F:DNA-binding transcription factor activity"/>
    <property type="evidence" value="ECO:0007669"/>
    <property type="project" value="InterPro"/>
</dbReference>
<comment type="caution">
    <text evidence="10">The sequence shown here is derived from an EMBL/GenBank/DDBJ whole genome shotgun (WGS) entry which is preliminary data.</text>
</comment>
<evidence type="ECO:0000256" key="6">
    <source>
        <dbReference type="ARBA" id="ARBA00023163"/>
    </source>
</evidence>
<dbReference type="GO" id="GO:0031564">
    <property type="term" value="P:transcription antitermination"/>
    <property type="evidence" value="ECO:0007669"/>
    <property type="project" value="UniProtKB-UniRule"/>
</dbReference>
<feature type="compositionally biased region" description="Basic and acidic residues" evidence="8">
    <location>
        <begin position="82"/>
        <end position="107"/>
    </location>
</feature>
<accession>A0A0G1IVY9</accession>
<dbReference type="SUPFAM" id="SSF69705">
    <property type="entry name" value="Transcription factor NusA, N-terminal domain"/>
    <property type="match status" value="1"/>
</dbReference>
<dbReference type="STRING" id="1618646.UW57_C0010G0002"/>
<dbReference type="InterPro" id="IPR058582">
    <property type="entry name" value="KH_NusA_2nd"/>
</dbReference>
<dbReference type="SMART" id="SM00316">
    <property type="entry name" value="S1"/>
    <property type="match status" value="1"/>
</dbReference>
<comment type="function">
    <text evidence="7">Participates in both transcription termination and antitermination.</text>
</comment>
<dbReference type="PROSITE" id="PS50084">
    <property type="entry name" value="KH_TYPE_1"/>
    <property type="match status" value="1"/>
</dbReference>
<dbReference type="InterPro" id="IPR013735">
    <property type="entry name" value="TF_NusA_N"/>
</dbReference>
<dbReference type="HAMAP" id="MF_00945_B">
    <property type="entry name" value="NusA_B"/>
    <property type="match status" value="1"/>
</dbReference>
<feature type="region of interest" description="Disordered" evidence="8">
    <location>
        <begin position="82"/>
        <end position="120"/>
    </location>
</feature>
<keyword evidence="6 7" id="KW-0804">Transcription</keyword>
<dbReference type="InterPro" id="IPR003029">
    <property type="entry name" value="S1_domain"/>
</dbReference>
<dbReference type="InterPro" id="IPR010213">
    <property type="entry name" value="TF_NusA"/>
</dbReference>
<reference evidence="10 11" key="1">
    <citation type="journal article" date="2015" name="Nature">
        <title>rRNA introns, odd ribosomes, and small enigmatic genomes across a large radiation of phyla.</title>
        <authorList>
            <person name="Brown C.T."/>
            <person name="Hug L.A."/>
            <person name="Thomas B.C."/>
            <person name="Sharon I."/>
            <person name="Castelle C.J."/>
            <person name="Singh A."/>
            <person name="Wilkins M.J."/>
            <person name="Williams K.H."/>
            <person name="Banfield J.F."/>
        </authorList>
    </citation>
    <scope>NUCLEOTIDE SEQUENCE [LARGE SCALE GENOMIC DNA]</scope>
</reference>
<gene>
    <name evidence="7" type="primary">nusA</name>
    <name evidence="10" type="ORF">UW57_C0010G0002</name>
</gene>
<keyword evidence="5 7" id="KW-0805">Transcription regulation</keyword>
<comment type="subcellular location">
    <subcellularLocation>
        <location evidence="7">Cytoplasm</location>
    </subcellularLocation>
</comment>
<dbReference type="AlphaFoldDB" id="A0A0G1IVY9"/>
<dbReference type="CDD" id="cd02134">
    <property type="entry name" value="KH-II_NusA_rpt1"/>
    <property type="match status" value="1"/>
</dbReference>
<keyword evidence="1 7" id="KW-0806">Transcription termination</keyword>
<dbReference type="InterPro" id="IPR030842">
    <property type="entry name" value="TF_NusA_bacterial"/>
</dbReference>
<proteinExistence type="inferred from homology"/>
<dbReference type="InterPro" id="IPR036555">
    <property type="entry name" value="NusA_N_sf"/>
</dbReference>
<dbReference type="SUPFAM" id="SSF50249">
    <property type="entry name" value="Nucleic acid-binding proteins"/>
    <property type="match status" value="1"/>
</dbReference>
<dbReference type="InterPro" id="IPR009019">
    <property type="entry name" value="KH_sf_prok-type"/>
</dbReference>
<sequence>MLDIKNFNAALDQLASEKGISKEKILETIDMALAAAYKRDYGKKTQLIRAKFDIATGKAEFWQVKLVVDESMIKSEEEIAAEETAKAEGQDIQSERQETREAAREALGEPADSLGNQAGEGEIRKVRFNADRHIMLADAKKTRLPDGQVKKDLKPGNEILFPLESKEDYGRIAAQTAKQVILQRVREAERDSVFDEFKEKEGEVISGIVQRVEGRLVFLDLGRTIGVLPPDEQVHGERYRVGERIKVLLLKAEKMPRGPGVYLSRSHPRLVLKLFEIEVPEIASGAVEIKNVAREAGSRTKIAVSSKEEGIDPVGSCVGQRGVRVTTVIAELGGEKIDIVPWSEDKEKFIASSLSPAKALEVEIDEEIKHAKVTVAEDQLSLSIGKGGQNVRLAAKLTGYKIDIRSRSGETIAEATSEGEVSGEGIAGN</sequence>
<dbReference type="InterPro" id="IPR025249">
    <property type="entry name" value="TF_NusA_KH_1st"/>
</dbReference>
<dbReference type="CDD" id="cd04455">
    <property type="entry name" value="S1_NusA"/>
    <property type="match status" value="1"/>
</dbReference>
<dbReference type="PANTHER" id="PTHR22648">
    <property type="entry name" value="TRANSCRIPTION TERMINATION FACTOR NUSA"/>
    <property type="match status" value="1"/>
</dbReference>
<evidence type="ECO:0000313" key="11">
    <source>
        <dbReference type="Proteomes" id="UP000034652"/>
    </source>
</evidence>
<dbReference type="GO" id="GO:0005829">
    <property type="term" value="C:cytosol"/>
    <property type="evidence" value="ECO:0007669"/>
    <property type="project" value="TreeGrafter"/>
</dbReference>
<dbReference type="SUPFAM" id="SSF54814">
    <property type="entry name" value="Prokaryotic type KH domain (KH-domain type II)"/>
    <property type="match status" value="2"/>
</dbReference>
<evidence type="ECO:0000256" key="2">
    <source>
        <dbReference type="ARBA" id="ARBA00022490"/>
    </source>
</evidence>
<evidence type="ECO:0000256" key="1">
    <source>
        <dbReference type="ARBA" id="ARBA00022472"/>
    </source>
</evidence>
<dbReference type="CDD" id="cd22529">
    <property type="entry name" value="KH-II_NusA_rpt2"/>
    <property type="match status" value="1"/>
</dbReference>
<dbReference type="Gene3D" id="3.30.1480.10">
    <property type="entry name" value="NusA, N-terminal domain"/>
    <property type="match status" value="1"/>
</dbReference>
<comment type="subunit">
    <text evidence="7">Monomer. Binds directly to the core enzyme of the DNA-dependent RNA polymerase and to nascent RNA.</text>
</comment>
<keyword evidence="3 7" id="KW-0889">Transcription antitermination</keyword>
<dbReference type="Pfam" id="PF26594">
    <property type="entry name" value="KH_NusA_2nd"/>
    <property type="match status" value="1"/>
</dbReference>
<dbReference type="PANTHER" id="PTHR22648:SF0">
    <property type="entry name" value="TRANSCRIPTION TERMINATION_ANTITERMINATION PROTEIN NUSA"/>
    <property type="match status" value="1"/>
</dbReference>
<dbReference type="NCBIfam" id="TIGR01953">
    <property type="entry name" value="NusA"/>
    <property type="match status" value="1"/>
</dbReference>
<dbReference type="EMBL" id="LCIV01000010">
    <property type="protein sequence ID" value="KKT63113.1"/>
    <property type="molecule type" value="Genomic_DNA"/>
</dbReference>
<dbReference type="Pfam" id="PF13184">
    <property type="entry name" value="KH_NusA_1st"/>
    <property type="match status" value="1"/>
</dbReference>
<dbReference type="FunFam" id="3.30.300.20:FF:000002">
    <property type="entry name" value="Transcription termination/antitermination protein NusA"/>
    <property type="match status" value="1"/>
</dbReference>
<dbReference type="Gene3D" id="3.30.300.20">
    <property type="match status" value="2"/>
</dbReference>
<dbReference type="Gene3D" id="2.40.50.140">
    <property type="entry name" value="Nucleic acid-binding proteins"/>
    <property type="match status" value="1"/>
</dbReference>
<keyword evidence="2 7" id="KW-0963">Cytoplasm</keyword>
<name>A0A0G1IVY9_9BACT</name>
<evidence type="ECO:0000256" key="4">
    <source>
        <dbReference type="ARBA" id="ARBA00022884"/>
    </source>
</evidence>
<dbReference type="PROSITE" id="PS50126">
    <property type="entry name" value="S1"/>
    <property type="match status" value="1"/>
</dbReference>
<organism evidence="10 11">
    <name type="scientific">Candidatus Giovannonibacteria bacterium GW2011_GWA1_44_29</name>
    <dbReference type="NCBI Taxonomy" id="1618646"/>
    <lineage>
        <taxon>Bacteria</taxon>
        <taxon>Candidatus Giovannoniibacteriota</taxon>
    </lineage>
</organism>
<dbReference type="GO" id="GO:0003723">
    <property type="term" value="F:RNA binding"/>
    <property type="evidence" value="ECO:0007669"/>
    <property type="project" value="UniProtKB-UniRule"/>
</dbReference>
<evidence type="ECO:0000256" key="8">
    <source>
        <dbReference type="SAM" id="MobiDB-lite"/>
    </source>
</evidence>
<dbReference type="GO" id="GO:0006353">
    <property type="term" value="P:DNA-templated transcription termination"/>
    <property type="evidence" value="ECO:0007669"/>
    <property type="project" value="UniProtKB-UniRule"/>
</dbReference>
<protein>
    <recommendedName>
        <fullName evidence="7">Transcription termination/antitermination protein NusA</fullName>
    </recommendedName>
</protein>
<evidence type="ECO:0000313" key="10">
    <source>
        <dbReference type="EMBL" id="KKT63113.1"/>
    </source>
</evidence>
<dbReference type="InterPro" id="IPR012340">
    <property type="entry name" value="NA-bd_OB-fold"/>
</dbReference>
<evidence type="ECO:0000259" key="9">
    <source>
        <dbReference type="PROSITE" id="PS50126"/>
    </source>
</evidence>
<evidence type="ECO:0000256" key="7">
    <source>
        <dbReference type="HAMAP-Rule" id="MF_00945"/>
    </source>
</evidence>
<dbReference type="FunFam" id="3.30.300.20:FF:000005">
    <property type="entry name" value="Transcription termination/antitermination protein NusA"/>
    <property type="match status" value="1"/>
</dbReference>
<feature type="domain" description="S1 motif" evidence="9">
    <location>
        <begin position="202"/>
        <end position="266"/>
    </location>
</feature>